<accession>A0ABV4ZH78</accession>
<keyword evidence="11" id="KW-1185">Reference proteome</keyword>
<keyword evidence="3" id="KW-1003">Cell membrane</keyword>
<comment type="subcellular location">
    <subcellularLocation>
        <location evidence="1">Cell membrane</location>
        <topology evidence="1">Multi-pass membrane protein</topology>
    </subcellularLocation>
</comment>
<evidence type="ECO:0000256" key="4">
    <source>
        <dbReference type="ARBA" id="ARBA00022692"/>
    </source>
</evidence>
<feature type="compositionally biased region" description="Polar residues" evidence="7">
    <location>
        <begin position="295"/>
        <end position="304"/>
    </location>
</feature>
<feature type="compositionally biased region" description="Basic and acidic residues" evidence="7">
    <location>
        <begin position="271"/>
        <end position="284"/>
    </location>
</feature>
<feature type="transmembrane region" description="Helical" evidence="8">
    <location>
        <begin position="102"/>
        <end position="123"/>
    </location>
</feature>
<evidence type="ECO:0000256" key="2">
    <source>
        <dbReference type="ARBA" id="ARBA00010157"/>
    </source>
</evidence>
<keyword evidence="4 8" id="KW-0812">Transmembrane</keyword>
<dbReference type="PANTHER" id="PTHR33406">
    <property type="entry name" value="MEMBRANE PROTEIN MJ1562-RELATED"/>
    <property type="match status" value="1"/>
</dbReference>
<dbReference type="Pfam" id="PF03176">
    <property type="entry name" value="MMPL"/>
    <property type="match status" value="1"/>
</dbReference>
<evidence type="ECO:0000256" key="8">
    <source>
        <dbReference type="SAM" id="Phobius"/>
    </source>
</evidence>
<feature type="transmembrane region" description="Helical" evidence="8">
    <location>
        <begin position="214"/>
        <end position="239"/>
    </location>
</feature>
<feature type="transmembrane region" description="Helical" evidence="8">
    <location>
        <begin position="71"/>
        <end position="90"/>
    </location>
</feature>
<proteinExistence type="inferred from homology"/>
<feature type="region of interest" description="Disordered" evidence="7">
    <location>
        <begin position="268"/>
        <end position="304"/>
    </location>
</feature>
<evidence type="ECO:0000313" key="10">
    <source>
        <dbReference type="EMBL" id="MFB4193475.1"/>
    </source>
</evidence>
<protein>
    <submittedName>
        <fullName evidence="10">MMPL family transporter</fullName>
    </submittedName>
</protein>
<feature type="domain" description="Membrane transport protein MMPL" evidence="9">
    <location>
        <begin position="14"/>
        <end position="248"/>
    </location>
</feature>
<evidence type="ECO:0000313" key="11">
    <source>
        <dbReference type="Proteomes" id="UP001577267"/>
    </source>
</evidence>
<dbReference type="InterPro" id="IPR050545">
    <property type="entry name" value="Mycobact_MmpL"/>
</dbReference>
<feature type="transmembrane region" description="Helical" evidence="8">
    <location>
        <begin position="135"/>
        <end position="154"/>
    </location>
</feature>
<comment type="similarity">
    <text evidence="2">Belongs to the resistance-nodulation-cell division (RND) (TC 2.A.6) family. MmpL subfamily.</text>
</comment>
<feature type="transmembrane region" description="Helical" evidence="8">
    <location>
        <begin position="183"/>
        <end position="202"/>
    </location>
</feature>
<evidence type="ECO:0000256" key="6">
    <source>
        <dbReference type="ARBA" id="ARBA00023136"/>
    </source>
</evidence>
<feature type="compositionally biased region" description="Low complexity" evidence="7">
    <location>
        <begin position="285"/>
        <end position="294"/>
    </location>
</feature>
<dbReference type="RefSeq" id="WP_375061681.1">
    <property type="nucleotide sequence ID" value="NZ_JBHGBT010000002.1"/>
</dbReference>
<evidence type="ECO:0000259" key="9">
    <source>
        <dbReference type="Pfam" id="PF03176"/>
    </source>
</evidence>
<dbReference type="EMBL" id="JBHGBT010000002">
    <property type="protein sequence ID" value="MFB4193475.1"/>
    <property type="molecule type" value="Genomic_DNA"/>
</dbReference>
<reference evidence="10 11" key="1">
    <citation type="submission" date="2024-09" db="EMBL/GenBank/DDBJ databases">
        <title>Draft genome sequence of multifaceted antimicrobials producing Streptomyces sp. strain FH1.</title>
        <authorList>
            <person name="Hassan F."/>
            <person name="Ali H."/>
            <person name="Hassan N."/>
            <person name="Nawaz A."/>
        </authorList>
    </citation>
    <scope>NUCLEOTIDE SEQUENCE [LARGE SCALE GENOMIC DNA]</scope>
    <source>
        <strain evidence="10 11">FH1</strain>
    </source>
</reference>
<dbReference type="InterPro" id="IPR004869">
    <property type="entry name" value="MMPL_dom"/>
</dbReference>
<dbReference type="PANTHER" id="PTHR33406:SF11">
    <property type="entry name" value="MEMBRANE PROTEIN SCO6666-RELATED"/>
    <property type="match status" value="1"/>
</dbReference>
<name>A0ABV4ZH78_9ACTN</name>
<evidence type="ECO:0000256" key="5">
    <source>
        <dbReference type="ARBA" id="ARBA00022989"/>
    </source>
</evidence>
<keyword evidence="6 8" id="KW-0472">Membrane</keyword>
<gene>
    <name evidence="10" type="ORF">ACE11A_03770</name>
</gene>
<evidence type="ECO:0000256" key="1">
    <source>
        <dbReference type="ARBA" id="ARBA00004651"/>
    </source>
</evidence>
<organism evidence="10 11">
    <name type="scientific">Streptomyces carpaticus</name>
    <dbReference type="NCBI Taxonomy" id="285558"/>
    <lineage>
        <taxon>Bacteria</taxon>
        <taxon>Bacillati</taxon>
        <taxon>Actinomycetota</taxon>
        <taxon>Actinomycetes</taxon>
        <taxon>Kitasatosporales</taxon>
        <taxon>Streptomycetaceae</taxon>
        <taxon>Streptomyces</taxon>
    </lineage>
</organism>
<evidence type="ECO:0000256" key="3">
    <source>
        <dbReference type="ARBA" id="ARBA00022475"/>
    </source>
</evidence>
<dbReference type="SUPFAM" id="SSF82866">
    <property type="entry name" value="Multidrug efflux transporter AcrB transmembrane domain"/>
    <property type="match status" value="1"/>
</dbReference>
<dbReference type="Gene3D" id="1.20.1640.10">
    <property type="entry name" value="Multidrug efflux transporter AcrB transmembrane domain"/>
    <property type="match status" value="1"/>
</dbReference>
<sequence length="304" mass="32423">MHAYTQQLETARLATLTVIPVAGPSDRTTKDLVADLRAALADLPDRTGARAMVTGLTAVDVDISNELVAVFPLYLAVVVGLAVVLLIAVLRSLWVPLKAALGFLFSVGASLGATVAVFQWGWLNTLIGLDATRPVLFLLPILLTGILFGLAMDYEVFLVTRMREAYVQGVPARQAVIDGFTHSARVVGAAALIMVGVFAGFTLTDDIILKTIGFALAIGVLVDAFLVRMLIVPAVMLIVGRHIWWMPRALERLVPTVDVEGEALAQHLAHHGPDRSRPDTETARPPENNAAAEPDSSTAGQPLA</sequence>
<comment type="caution">
    <text evidence="10">The sequence shown here is derived from an EMBL/GenBank/DDBJ whole genome shotgun (WGS) entry which is preliminary data.</text>
</comment>
<keyword evidence="5 8" id="KW-1133">Transmembrane helix</keyword>
<dbReference type="Proteomes" id="UP001577267">
    <property type="component" value="Unassembled WGS sequence"/>
</dbReference>
<evidence type="ECO:0000256" key="7">
    <source>
        <dbReference type="SAM" id="MobiDB-lite"/>
    </source>
</evidence>